<evidence type="ECO:0000256" key="1">
    <source>
        <dbReference type="SAM" id="MobiDB-lite"/>
    </source>
</evidence>
<organism evidence="2 3">
    <name type="scientific">Nonomuraea rhodomycinica</name>
    <dbReference type="NCBI Taxonomy" id="1712872"/>
    <lineage>
        <taxon>Bacteria</taxon>
        <taxon>Bacillati</taxon>
        <taxon>Actinomycetota</taxon>
        <taxon>Actinomycetes</taxon>
        <taxon>Streptosporangiales</taxon>
        <taxon>Streptosporangiaceae</taxon>
        <taxon>Nonomuraea</taxon>
    </lineage>
</organism>
<gene>
    <name evidence="2" type="ORF">HT134_36175</name>
</gene>
<keyword evidence="3" id="KW-1185">Reference proteome</keyword>
<name>A0A7Y6MEF4_9ACTN</name>
<dbReference type="EMBL" id="JABWGO010000012">
    <property type="protein sequence ID" value="NUW45513.1"/>
    <property type="molecule type" value="Genomic_DNA"/>
</dbReference>
<evidence type="ECO:0000313" key="3">
    <source>
        <dbReference type="Proteomes" id="UP000546126"/>
    </source>
</evidence>
<reference evidence="2 3" key="1">
    <citation type="submission" date="2020-06" db="EMBL/GenBank/DDBJ databases">
        <authorList>
            <person name="Chanama M."/>
        </authorList>
    </citation>
    <scope>NUCLEOTIDE SEQUENCE [LARGE SCALE GENOMIC DNA]</scope>
    <source>
        <strain evidence="2 3">TBRC6557</strain>
    </source>
</reference>
<accession>A0A7Y6MEF4</accession>
<evidence type="ECO:0000313" key="2">
    <source>
        <dbReference type="EMBL" id="NUW45513.1"/>
    </source>
</evidence>
<dbReference type="Pfam" id="PF13455">
    <property type="entry name" value="MUG113"/>
    <property type="match status" value="1"/>
</dbReference>
<comment type="caution">
    <text evidence="2">The sequence shown here is derived from an EMBL/GenBank/DDBJ whole genome shotgun (WGS) entry which is preliminary data.</text>
</comment>
<dbReference type="Proteomes" id="UP000546126">
    <property type="component" value="Unassembled WGS sequence"/>
</dbReference>
<protein>
    <submittedName>
        <fullName evidence="2">GIY-YIG nuclease family protein</fullName>
    </submittedName>
</protein>
<proteinExistence type="predicted"/>
<dbReference type="AlphaFoldDB" id="A0A7Y6MEF4"/>
<feature type="compositionally biased region" description="Pro residues" evidence="1">
    <location>
        <begin position="131"/>
        <end position="141"/>
    </location>
</feature>
<sequence>MKIGVSFNPDKRLEELQVGSPVALRMLWKTPGGRDMERVLHACFRSYWKHGEWFDFGDEDPVALVAATAALLGFWKLPEAVSSLLPPMSPAPRWFVDSLVANSLPRHPARPAVSKAEDEASEFFEIPPVVLPPSFDAPPQAPISRPGEEMP</sequence>
<feature type="region of interest" description="Disordered" evidence="1">
    <location>
        <begin position="131"/>
        <end position="151"/>
    </location>
</feature>